<dbReference type="NCBIfam" id="TIGR02595">
    <property type="entry name" value="PEP_CTERM"/>
    <property type="match status" value="1"/>
</dbReference>
<keyword evidence="4" id="KW-1185">Reference proteome</keyword>
<keyword evidence="1" id="KW-0732">Signal</keyword>
<comment type="caution">
    <text evidence="3">The sequence shown here is derived from an EMBL/GenBank/DDBJ whole genome shotgun (WGS) entry which is preliminary data.</text>
</comment>
<dbReference type="Proteomes" id="UP001495147">
    <property type="component" value="Unassembled WGS sequence"/>
</dbReference>
<dbReference type="InterPro" id="IPR013424">
    <property type="entry name" value="Ice-binding_C"/>
</dbReference>
<feature type="domain" description="Ice-binding protein C-terminal" evidence="2">
    <location>
        <begin position="247"/>
        <end position="269"/>
    </location>
</feature>
<feature type="signal peptide" evidence="1">
    <location>
        <begin position="1"/>
        <end position="22"/>
    </location>
</feature>
<evidence type="ECO:0000313" key="3">
    <source>
        <dbReference type="EMBL" id="MEO3691085.1"/>
    </source>
</evidence>
<reference evidence="3 4" key="1">
    <citation type="submission" date="2024-05" db="EMBL/GenBank/DDBJ databases">
        <title>Roseateles sp. DJS-2-20 16S ribosomal RNA gene Genome sequencing and assembly.</title>
        <authorList>
            <person name="Woo H."/>
        </authorList>
    </citation>
    <scope>NUCLEOTIDE SEQUENCE [LARGE SCALE GENOMIC DNA]</scope>
    <source>
        <strain evidence="3 4">DJS-2-20</strain>
    </source>
</reference>
<gene>
    <name evidence="3" type="ORF">ABDJ85_06350</name>
</gene>
<proteinExistence type="predicted"/>
<accession>A0ABV0G039</accession>
<sequence length="274" mass="27343">MNAFLKTAIAGAAAGLALAAQAVVIDDFNNPSPGNQTVYDTQISSTVGDSSSYSGAGILGGQRDLYVIKTGIEDSGLAGAISASVENGKYSFNSGSGQSGVGIIRWDGLANTGFNQNVGDTIATNLSNAIGSINGNGFAATDLQTTGSGAFVLDVISADAGFNFTLQAFSNGGTQFSSFTAVSAGGPGTYIIPFSVFSFVPALQCAGGAASGCADFSQITALQAIINFPGAPVVDVDLRIDIVDNVVPEPAALGLVGLALVGAGVARRRARKAA</sequence>
<evidence type="ECO:0000259" key="2">
    <source>
        <dbReference type="Pfam" id="PF07589"/>
    </source>
</evidence>
<dbReference type="Pfam" id="PF07589">
    <property type="entry name" value="PEP-CTERM"/>
    <property type="match status" value="1"/>
</dbReference>
<evidence type="ECO:0000256" key="1">
    <source>
        <dbReference type="SAM" id="SignalP"/>
    </source>
</evidence>
<dbReference type="RefSeq" id="WP_347703928.1">
    <property type="nucleotide sequence ID" value="NZ_JBDPZD010000002.1"/>
</dbReference>
<organism evidence="3 4">
    <name type="scientific">Roseateles paludis</name>
    <dbReference type="NCBI Taxonomy" id="3145238"/>
    <lineage>
        <taxon>Bacteria</taxon>
        <taxon>Pseudomonadati</taxon>
        <taxon>Pseudomonadota</taxon>
        <taxon>Betaproteobacteria</taxon>
        <taxon>Burkholderiales</taxon>
        <taxon>Sphaerotilaceae</taxon>
        <taxon>Roseateles</taxon>
    </lineage>
</organism>
<protein>
    <submittedName>
        <fullName evidence="3">PEP-CTERM sorting domain-containing protein</fullName>
    </submittedName>
</protein>
<feature type="chain" id="PRO_5047536240" evidence="1">
    <location>
        <begin position="23"/>
        <end position="274"/>
    </location>
</feature>
<dbReference type="EMBL" id="JBDPZD010000002">
    <property type="protein sequence ID" value="MEO3691085.1"/>
    <property type="molecule type" value="Genomic_DNA"/>
</dbReference>
<name>A0ABV0G039_9BURK</name>
<evidence type="ECO:0000313" key="4">
    <source>
        <dbReference type="Proteomes" id="UP001495147"/>
    </source>
</evidence>